<dbReference type="Proteomes" id="UP000799429">
    <property type="component" value="Unassembled WGS sequence"/>
</dbReference>
<proteinExistence type="predicted"/>
<gene>
    <name evidence="2" type="ORF">M501DRAFT_1019958</name>
</gene>
<accession>A0A9P4S3C7</accession>
<protein>
    <submittedName>
        <fullName evidence="2">Uncharacterized protein</fullName>
    </submittedName>
</protein>
<evidence type="ECO:0000313" key="3">
    <source>
        <dbReference type="Proteomes" id="UP000799429"/>
    </source>
</evidence>
<dbReference type="EMBL" id="MU006109">
    <property type="protein sequence ID" value="KAF2835441.1"/>
    <property type="molecule type" value="Genomic_DNA"/>
</dbReference>
<keyword evidence="3" id="KW-1185">Reference proteome</keyword>
<feature type="region of interest" description="Disordered" evidence="1">
    <location>
        <begin position="176"/>
        <end position="247"/>
    </location>
</feature>
<feature type="compositionally biased region" description="Basic and acidic residues" evidence="1">
    <location>
        <begin position="187"/>
        <end position="227"/>
    </location>
</feature>
<evidence type="ECO:0000256" key="1">
    <source>
        <dbReference type="SAM" id="MobiDB-lite"/>
    </source>
</evidence>
<evidence type="ECO:0000313" key="2">
    <source>
        <dbReference type="EMBL" id="KAF2835441.1"/>
    </source>
</evidence>
<dbReference type="AlphaFoldDB" id="A0A9P4S3C7"/>
<reference evidence="2" key="1">
    <citation type="journal article" date="2020" name="Stud. Mycol.">
        <title>101 Dothideomycetes genomes: a test case for predicting lifestyles and emergence of pathogens.</title>
        <authorList>
            <person name="Haridas S."/>
            <person name="Albert R."/>
            <person name="Binder M."/>
            <person name="Bloem J."/>
            <person name="Labutti K."/>
            <person name="Salamov A."/>
            <person name="Andreopoulos B."/>
            <person name="Baker S."/>
            <person name="Barry K."/>
            <person name="Bills G."/>
            <person name="Bluhm B."/>
            <person name="Cannon C."/>
            <person name="Castanera R."/>
            <person name="Culley D."/>
            <person name="Daum C."/>
            <person name="Ezra D."/>
            <person name="Gonzalez J."/>
            <person name="Henrissat B."/>
            <person name="Kuo A."/>
            <person name="Liang C."/>
            <person name="Lipzen A."/>
            <person name="Lutzoni F."/>
            <person name="Magnuson J."/>
            <person name="Mondo S."/>
            <person name="Nolan M."/>
            <person name="Ohm R."/>
            <person name="Pangilinan J."/>
            <person name="Park H.-J."/>
            <person name="Ramirez L."/>
            <person name="Alfaro M."/>
            <person name="Sun H."/>
            <person name="Tritt A."/>
            <person name="Yoshinaga Y."/>
            <person name="Zwiers L.-H."/>
            <person name="Turgeon B."/>
            <person name="Goodwin S."/>
            <person name="Spatafora J."/>
            <person name="Crous P."/>
            <person name="Grigoriev I."/>
        </authorList>
    </citation>
    <scope>NUCLEOTIDE SEQUENCE</scope>
    <source>
        <strain evidence="2">CBS 101060</strain>
    </source>
</reference>
<sequence>MVLRCGEIWINPLGIESLTLVDFVVTADVSTVKLDKAKAQITQNTALEEGGGRKFPGSWAFNTTVIFLKGELFAATRPTDFSWIEGTMQKVTFDKIKELAKAVHNYELQTPMQKLEFDSIELWGLTVGNRLLEFGWVEKDSESQENSETFQSQRQNLLQDCEFDFVIAKRRKDDTSDPFALGGASEKNPEKAIEGDTKDGKSSTEKPVDNARDDREVKDADNKDKASGKPNAEKAAVPANEVATNTDKTPMQKQEIAINDMTCFKTDAKEKLKAYITLSMGYSSKGRLQVVAAGKVRTFVSLRTIIDDSIKPGSFLDCQLSEFTVYGTNMDEAYLPPEIWRYQVTKGFYLSAVLDRVPMLQEDGEPNKALKKSNLEDCPYKKIRFEKNKKVFKVAVFLPPSYKKNASTREQFGWRLTDTTPICKFKGDLFIRMEEDREKPIKVSLELGVDGLTGSLGILMNKADAIVDPLSLSKAVRLYDLGGSVSIEWPVFLASGVLNSLGFKALLTVDKAFNSKLGESKLNENLTKIVQGVGAAKVLGIQEGISTDKIADAIKTLKDDRNIKADTLNFVQIGAFIASKIGDDTIVIPNIDLISFKDVNIYASLGYTYLDTWYPMGTRFKDKIQIYDWYASMDAEQAFKLSSMIEIFDSYVLADINIQFMPHRIFYFNFELLWSAGLYIKVTAEMISV</sequence>
<dbReference type="OrthoDB" id="3473507at2759"/>
<name>A0A9P4S3C7_9PEZI</name>
<comment type="caution">
    <text evidence="2">The sequence shown here is derived from an EMBL/GenBank/DDBJ whole genome shotgun (WGS) entry which is preliminary data.</text>
</comment>
<organism evidence="2 3">
    <name type="scientific">Patellaria atrata CBS 101060</name>
    <dbReference type="NCBI Taxonomy" id="1346257"/>
    <lineage>
        <taxon>Eukaryota</taxon>
        <taxon>Fungi</taxon>
        <taxon>Dikarya</taxon>
        <taxon>Ascomycota</taxon>
        <taxon>Pezizomycotina</taxon>
        <taxon>Dothideomycetes</taxon>
        <taxon>Dothideomycetes incertae sedis</taxon>
        <taxon>Patellariales</taxon>
        <taxon>Patellariaceae</taxon>
        <taxon>Patellaria</taxon>
    </lineage>
</organism>